<dbReference type="InterPro" id="IPR034079">
    <property type="entry name" value="R3H_KhpB"/>
</dbReference>
<dbReference type="Gene3D" id="3.30.300.20">
    <property type="match status" value="1"/>
</dbReference>
<comment type="caution">
    <text evidence="2">The sequence shown here is derived from an EMBL/GenBank/DDBJ whole genome shotgun (WGS) entry which is preliminary data.</text>
</comment>
<proteinExistence type="predicted"/>
<dbReference type="PANTHER" id="PTHR35800:SF1">
    <property type="entry name" value="RNA-BINDING PROTEIN KHPB"/>
    <property type="match status" value="1"/>
</dbReference>
<dbReference type="InterPro" id="IPR039247">
    <property type="entry name" value="KhpB"/>
</dbReference>
<dbReference type="Gene3D" id="3.30.1370.50">
    <property type="entry name" value="R3H-like domain"/>
    <property type="match status" value="1"/>
</dbReference>
<name>A0A1G2MGR0_9BACT</name>
<accession>A0A1G2MGR0</accession>
<organism evidence="2 3">
    <name type="scientific">Candidatus Taylorbacteria bacterium RIFCSPHIGHO2_02_49_25</name>
    <dbReference type="NCBI Taxonomy" id="1802305"/>
    <lineage>
        <taxon>Bacteria</taxon>
        <taxon>Candidatus Tayloriibacteriota</taxon>
    </lineage>
</organism>
<evidence type="ECO:0000313" key="2">
    <source>
        <dbReference type="EMBL" id="OHA23057.1"/>
    </source>
</evidence>
<dbReference type="AlphaFoldDB" id="A0A1G2MGR0"/>
<protein>
    <recommendedName>
        <fullName evidence="1">R3H domain-containing protein</fullName>
    </recommendedName>
</protein>
<evidence type="ECO:0000313" key="3">
    <source>
        <dbReference type="Proteomes" id="UP000176493"/>
    </source>
</evidence>
<dbReference type="SUPFAM" id="SSF82708">
    <property type="entry name" value="R3H domain"/>
    <property type="match status" value="1"/>
</dbReference>
<dbReference type="GO" id="GO:0003723">
    <property type="term" value="F:RNA binding"/>
    <property type="evidence" value="ECO:0007669"/>
    <property type="project" value="InterPro"/>
</dbReference>
<dbReference type="InterPro" id="IPR036867">
    <property type="entry name" value="R3H_dom_sf"/>
</dbReference>
<dbReference type="Pfam" id="PF01424">
    <property type="entry name" value="R3H"/>
    <property type="match status" value="1"/>
</dbReference>
<dbReference type="Proteomes" id="UP000176493">
    <property type="component" value="Unassembled WGS sequence"/>
</dbReference>
<dbReference type="CDD" id="cd02644">
    <property type="entry name" value="R3H_jag"/>
    <property type="match status" value="1"/>
</dbReference>
<dbReference type="PANTHER" id="PTHR35800">
    <property type="entry name" value="PROTEIN JAG"/>
    <property type="match status" value="1"/>
</dbReference>
<dbReference type="PROSITE" id="PS51061">
    <property type="entry name" value="R3H"/>
    <property type="match status" value="1"/>
</dbReference>
<dbReference type="InterPro" id="IPR001374">
    <property type="entry name" value="R3H_dom"/>
</dbReference>
<gene>
    <name evidence="2" type="ORF">A2W52_00405</name>
</gene>
<sequence>MDSRLRGDDRRLSFLGIWYSKFDIFMNTEDIKRFIVNLLGKMNIGVDDIEVTNSGGRECFSVRTPDSYMLIGTRGAHLFALNHIVKKIVSSKAAAKKASGQAVSETASRGENGKEPSFFIDVNGYQEAAAESVKNLAKIMGERARSFKTDVELEPMSSYNRMIIHSFFQEAADLKTESVGEGERRRVVIKYVEDKAS</sequence>
<dbReference type="InterPro" id="IPR015946">
    <property type="entry name" value="KH_dom-like_a/b"/>
</dbReference>
<dbReference type="EMBL" id="MHRJ01000016">
    <property type="protein sequence ID" value="OHA23057.1"/>
    <property type="molecule type" value="Genomic_DNA"/>
</dbReference>
<evidence type="ECO:0000259" key="1">
    <source>
        <dbReference type="PROSITE" id="PS51061"/>
    </source>
</evidence>
<feature type="domain" description="R3H" evidence="1">
    <location>
        <begin position="127"/>
        <end position="193"/>
    </location>
</feature>
<reference evidence="2 3" key="1">
    <citation type="journal article" date="2016" name="Nat. Commun.">
        <title>Thousands of microbial genomes shed light on interconnected biogeochemical processes in an aquifer system.</title>
        <authorList>
            <person name="Anantharaman K."/>
            <person name="Brown C.T."/>
            <person name="Hug L.A."/>
            <person name="Sharon I."/>
            <person name="Castelle C.J."/>
            <person name="Probst A.J."/>
            <person name="Thomas B.C."/>
            <person name="Singh A."/>
            <person name="Wilkins M.J."/>
            <person name="Karaoz U."/>
            <person name="Brodie E.L."/>
            <person name="Williams K.H."/>
            <person name="Hubbard S.S."/>
            <person name="Banfield J.F."/>
        </authorList>
    </citation>
    <scope>NUCLEOTIDE SEQUENCE [LARGE SCALE GENOMIC DNA]</scope>
</reference>
<dbReference type="SMART" id="SM00393">
    <property type="entry name" value="R3H"/>
    <property type="match status" value="1"/>
</dbReference>